<feature type="transmembrane region" description="Helical" evidence="1">
    <location>
        <begin position="21"/>
        <end position="40"/>
    </location>
</feature>
<feature type="transmembrane region" description="Helical" evidence="1">
    <location>
        <begin position="273"/>
        <end position="294"/>
    </location>
</feature>
<feature type="transmembrane region" description="Helical" evidence="1">
    <location>
        <begin position="113"/>
        <end position="133"/>
    </location>
</feature>
<evidence type="ECO:0000313" key="3">
    <source>
        <dbReference type="Proteomes" id="UP000198243"/>
    </source>
</evidence>
<keyword evidence="1" id="KW-1133">Transmembrane helix</keyword>
<keyword evidence="1" id="KW-0472">Membrane</keyword>
<sequence>MEAGRGGRRSLIHGYGVARRASWLELFFDLVFVVAVLRLGQRLVDDPTAHGVLVFAGLISAIWWLWFSFSYFADLFDDDRPPSRLAQLTAMLGVLALAASLPGEAAANASRFAVIYALLLALLTAMYVVVGWLDVEAREFCWWNAAGFLAAAGLWCGSLLVSPPVQYGIWGVALVVNATIAGPLAYALVGRAPTQKSHMPERFGLFTIVVLGEAVLSVANGIDATGWRGVSVVIGIGGFVIASGVWWVYFIATFDSEAGNRALRAGRQAVVRSYLYAYGHLLVYAAIVTAGVAVELAAEEAGAHRGPGQDVAGRLLGGSQLAMIVGCVIIYRGISLSVSRRVALAQAGVGLVALVVALGGLPPLVAVWLSAVAWVVLTVVEQHAASLRSR</sequence>
<evidence type="ECO:0000313" key="2">
    <source>
        <dbReference type="EMBL" id="SCE93141.1"/>
    </source>
</evidence>
<name>A0A1C4WB29_9ACTN</name>
<proteinExistence type="predicted"/>
<dbReference type="RefSeq" id="WP_157743171.1">
    <property type="nucleotide sequence ID" value="NZ_LT607412.1"/>
</dbReference>
<feature type="transmembrane region" description="Helical" evidence="1">
    <location>
        <begin position="202"/>
        <end position="222"/>
    </location>
</feature>
<keyword evidence="3" id="KW-1185">Reference proteome</keyword>
<dbReference type="Pfam" id="PF06772">
    <property type="entry name" value="LtrA"/>
    <property type="match status" value="1"/>
</dbReference>
<dbReference type="PANTHER" id="PTHR36840:SF1">
    <property type="entry name" value="BLL5714 PROTEIN"/>
    <property type="match status" value="1"/>
</dbReference>
<keyword evidence="1" id="KW-0812">Transmembrane</keyword>
<feature type="transmembrane region" description="Helical" evidence="1">
    <location>
        <begin position="343"/>
        <end position="361"/>
    </location>
</feature>
<dbReference type="EMBL" id="LT607412">
    <property type="protein sequence ID" value="SCE93141.1"/>
    <property type="molecule type" value="Genomic_DNA"/>
</dbReference>
<feature type="transmembrane region" description="Helical" evidence="1">
    <location>
        <begin position="85"/>
        <end position="101"/>
    </location>
</feature>
<dbReference type="PANTHER" id="PTHR36840">
    <property type="entry name" value="BLL5714 PROTEIN"/>
    <property type="match status" value="1"/>
</dbReference>
<feature type="transmembrane region" description="Helical" evidence="1">
    <location>
        <begin position="140"/>
        <end position="161"/>
    </location>
</feature>
<dbReference type="Proteomes" id="UP000198243">
    <property type="component" value="Chromosome I"/>
</dbReference>
<accession>A0A1C4WB29</accession>
<feature type="transmembrane region" description="Helical" evidence="1">
    <location>
        <begin position="167"/>
        <end position="190"/>
    </location>
</feature>
<evidence type="ECO:0000256" key="1">
    <source>
        <dbReference type="SAM" id="Phobius"/>
    </source>
</evidence>
<feature type="transmembrane region" description="Helical" evidence="1">
    <location>
        <begin position="52"/>
        <end position="73"/>
    </location>
</feature>
<protein>
    <submittedName>
        <fullName evidence="2">Low temperature requirement protein LtrA</fullName>
    </submittedName>
</protein>
<reference evidence="3" key="1">
    <citation type="submission" date="2016-06" db="EMBL/GenBank/DDBJ databases">
        <authorList>
            <person name="Varghese N."/>
            <person name="Submissions Spin"/>
        </authorList>
    </citation>
    <scope>NUCLEOTIDE SEQUENCE [LARGE SCALE GENOMIC DNA]</scope>
    <source>
        <strain evidence="3">DSM 44875</strain>
    </source>
</reference>
<dbReference type="OrthoDB" id="7698234at2"/>
<feature type="transmembrane region" description="Helical" evidence="1">
    <location>
        <begin position="228"/>
        <end position="252"/>
    </location>
</feature>
<dbReference type="AlphaFoldDB" id="A0A1C4WB29"/>
<dbReference type="InterPro" id="IPR010640">
    <property type="entry name" value="Low_temperature_requirement_A"/>
</dbReference>
<organism evidence="2 3">
    <name type="scientific">Micromonospora coriariae</name>
    <dbReference type="NCBI Taxonomy" id="285665"/>
    <lineage>
        <taxon>Bacteria</taxon>
        <taxon>Bacillati</taxon>
        <taxon>Actinomycetota</taxon>
        <taxon>Actinomycetes</taxon>
        <taxon>Micromonosporales</taxon>
        <taxon>Micromonosporaceae</taxon>
        <taxon>Micromonospora</taxon>
    </lineage>
</organism>
<gene>
    <name evidence="2" type="ORF">GA0070607_3360</name>
</gene>
<feature type="transmembrane region" description="Helical" evidence="1">
    <location>
        <begin position="314"/>
        <end position="331"/>
    </location>
</feature>